<sequence>MMKYKVSILSFVGSILFYSCASNKTEMTNYTKVETQSLLNEKISIRAILTDDNYLWYAGDNGNYGKINLKTNEVSKFKIQSDTIVNEIRSIAQTKEYIFLLPVANPANVYKISKKDNSQKIVYTEVNEKAFYDSMQFKDEINGMAMGDPTNNCLSVIVTNDGGNSWRKINCDNLPKVVEGEAAFAASNSNLMLEKSKSFMVSGGKKSRLFASDDFGKTWQVYNTPIIQGEEMTGIFTADFYNDKIGFIAGGNYMKPNDNTNNKAITFDGGKTWKLVANSEGFGYGSCVQFVPKSSGKALVAVGANGIQYSNDFGNSWKQLNEDKELYTIRFLDSKTAFAAGRNKIIKLNFTE</sequence>
<dbReference type="RefSeq" id="WP_379742776.1">
    <property type="nucleotide sequence ID" value="NZ_JBHSGW010000027.1"/>
</dbReference>
<dbReference type="PROSITE" id="PS51257">
    <property type="entry name" value="PROKAR_LIPOPROTEIN"/>
    <property type="match status" value="1"/>
</dbReference>
<evidence type="ECO:0000313" key="3">
    <source>
        <dbReference type="Proteomes" id="UP001595885"/>
    </source>
</evidence>
<organism evidence="2 3">
    <name type="scientific">Flavobacterium ponti</name>
    <dbReference type="NCBI Taxonomy" id="665133"/>
    <lineage>
        <taxon>Bacteria</taxon>
        <taxon>Pseudomonadati</taxon>
        <taxon>Bacteroidota</taxon>
        <taxon>Flavobacteriia</taxon>
        <taxon>Flavobacteriales</taxon>
        <taxon>Flavobacteriaceae</taxon>
        <taxon>Flavobacterium</taxon>
    </lineage>
</organism>
<evidence type="ECO:0000256" key="1">
    <source>
        <dbReference type="SAM" id="SignalP"/>
    </source>
</evidence>
<dbReference type="PANTHER" id="PTHR47199">
    <property type="entry name" value="PHOTOSYSTEM II STABILITY/ASSEMBLY FACTOR HCF136, CHLOROPLASTIC"/>
    <property type="match status" value="1"/>
</dbReference>
<dbReference type="SUPFAM" id="SSF50939">
    <property type="entry name" value="Sialidases"/>
    <property type="match status" value="1"/>
</dbReference>
<accession>A0ABV9P874</accession>
<dbReference type="Pfam" id="PF02012">
    <property type="entry name" value="BNR"/>
    <property type="match status" value="1"/>
</dbReference>
<keyword evidence="3" id="KW-1185">Reference proteome</keyword>
<protein>
    <submittedName>
        <fullName evidence="2">Oxidoreductase</fullName>
    </submittedName>
</protein>
<gene>
    <name evidence="2" type="ORF">ACFO3U_12230</name>
</gene>
<dbReference type="Gene3D" id="2.130.10.10">
    <property type="entry name" value="YVTN repeat-like/Quinoprotein amine dehydrogenase"/>
    <property type="match status" value="1"/>
</dbReference>
<dbReference type="InterPro" id="IPR015943">
    <property type="entry name" value="WD40/YVTN_repeat-like_dom_sf"/>
</dbReference>
<dbReference type="InterPro" id="IPR002860">
    <property type="entry name" value="BNR_rpt"/>
</dbReference>
<dbReference type="EMBL" id="JBHSGW010000027">
    <property type="protein sequence ID" value="MFC4740761.1"/>
    <property type="molecule type" value="Genomic_DNA"/>
</dbReference>
<name>A0ABV9P874_9FLAO</name>
<proteinExistence type="predicted"/>
<feature type="chain" id="PRO_5047303769" evidence="1">
    <location>
        <begin position="22"/>
        <end position="352"/>
    </location>
</feature>
<comment type="caution">
    <text evidence="2">The sequence shown here is derived from an EMBL/GenBank/DDBJ whole genome shotgun (WGS) entry which is preliminary data.</text>
</comment>
<dbReference type="PANTHER" id="PTHR47199:SF2">
    <property type="entry name" value="PHOTOSYSTEM II STABILITY_ASSEMBLY FACTOR HCF136, CHLOROPLASTIC"/>
    <property type="match status" value="1"/>
</dbReference>
<dbReference type="InterPro" id="IPR036278">
    <property type="entry name" value="Sialidase_sf"/>
</dbReference>
<keyword evidence="1" id="KW-0732">Signal</keyword>
<evidence type="ECO:0000313" key="2">
    <source>
        <dbReference type="EMBL" id="MFC4740761.1"/>
    </source>
</evidence>
<dbReference type="Proteomes" id="UP001595885">
    <property type="component" value="Unassembled WGS sequence"/>
</dbReference>
<dbReference type="CDD" id="cd15482">
    <property type="entry name" value="Sialidase_non-viral"/>
    <property type="match status" value="1"/>
</dbReference>
<feature type="signal peptide" evidence="1">
    <location>
        <begin position="1"/>
        <end position="21"/>
    </location>
</feature>
<reference evidence="3" key="1">
    <citation type="journal article" date="2019" name="Int. J. Syst. Evol. Microbiol.">
        <title>The Global Catalogue of Microorganisms (GCM) 10K type strain sequencing project: providing services to taxonomists for standard genome sequencing and annotation.</title>
        <authorList>
            <consortium name="The Broad Institute Genomics Platform"/>
            <consortium name="The Broad Institute Genome Sequencing Center for Infectious Disease"/>
            <person name="Wu L."/>
            <person name="Ma J."/>
        </authorList>
    </citation>
    <scope>NUCLEOTIDE SEQUENCE [LARGE SCALE GENOMIC DNA]</scope>
    <source>
        <strain evidence="3">CCUG 50349</strain>
    </source>
</reference>